<evidence type="ECO:0000256" key="3">
    <source>
        <dbReference type="ARBA" id="ARBA00022692"/>
    </source>
</evidence>
<keyword evidence="5 6" id="KW-0472">Membrane</keyword>
<feature type="transmembrane region" description="Helical" evidence="6">
    <location>
        <begin position="17"/>
        <end position="33"/>
    </location>
</feature>
<comment type="similarity">
    <text evidence="2">Belongs to the CbiQ family.</text>
</comment>
<evidence type="ECO:0000256" key="2">
    <source>
        <dbReference type="ARBA" id="ARBA00008564"/>
    </source>
</evidence>
<protein>
    <recommendedName>
        <fullName evidence="9">Cobalt transport protein</fullName>
    </recommendedName>
</protein>
<dbReference type="InterPro" id="IPR003339">
    <property type="entry name" value="ABC/ECF_trnsptr_transmembrane"/>
</dbReference>
<evidence type="ECO:0000256" key="5">
    <source>
        <dbReference type="ARBA" id="ARBA00023136"/>
    </source>
</evidence>
<dbReference type="PANTHER" id="PTHR33514">
    <property type="entry name" value="PROTEIN ABCI12, CHLOROPLASTIC"/>
    <property type="match status" value="1"/>
</dbReference>
<evidence type="ECO:0008006" key="9">
    <source>
        <dbReference type="Google" id="ProtNLM"/>
    </source>
</evidence>
<evidence type="ECO:0000256" key="6">
    <source>
        <dbReference type="SAM" id="Phobius"/>
    </source>
</evidence>
<dbReference type="STRING" id="1336235.GCA_000518785_02646"/>
<feature type="transmembrane region" description="Helical" evidence="6">
    <location>
        <begin position="67"/>
        <end position="85"/>
    </location>
</feature>
<feature type="transmembrane region" description="Helical" evidence="6">
    <location>
        <begin position="97"/>
        <end position="118"/>
    </location>
</feature>
<accession>A0A376AB55</accession>
<reference evidence="8" key="1">
    <citation type="submission" date="2018-07" db="EMBL/GenBank/DDBJ databases">
        <authorList>
            <person name="Peiro R."/>
            <person name="Begona"/>
            <person name="Cbmso G."/>
            <person name="Lopez M."/>
            <person name="Gonzalez S."/>
        </authorList>
    </citation>
    <scope>NUCLEOTIDE SEQUENCE [LARGE SCALE GENOMIC DNA]</scope>
</reference>
<evidence type="ECO:0000313" key="8">
    <source>
        <dbReference type="Proteomes" id="UP000254764"/>
    </source>
</evidence>
<dbReference type="OrthoDB" id="5868344at2"/>
<dbReference type="EMBL" id="UEYP01000017">
    <property type="protein sequence ID" value="SSC65035.1"/>
    <property type="molecule type" value="Genomic_DNA"/>
</dbReference>
<name>A0A376AB55_9HYPH</name>
<dbReference type="CDD" id="cd16914">
    <property type="entry name" value="EcfT"/>
    <property type="match status" value="1"/>
</dbReference>
<comment type="subcellular location">
    <subcellularLocation>
        <location evidence="1">Membrane</location>
        <topology evidence="1">Multi-pass membrane protein</topology>
    </subcellularLocation>
</comment>
<keyword evidence="8" id="KW-1185">Reference proteome</keyword>
<evidence type="ECO:0000256" key="4">
    <source>
        <dbReference type="ARBA" id="ARBA00022989"/>
    </source>
</evidence>
<dbReference type="RefSeq" id="WP_115672174.1">
    <property type="nucleotide sequence ID" value="NZ_UEYP01000017.1"/>
</dbReference>
<proteinExistence type="inferred from homology"/>
<sequence>MRSLHVAGDSLMHRTKPSVKIAGLALIAVLIFLTRDPRLLVPALVAAGLLYFSLGQPLRAALLPLKPVFLTIAIVGLFHLVLTSAEEAMVTVLRLSTLMLLGAAVTATTTVSAFIDTITRAAAPLERIGLVKAADIGLSVGLVVRFVPEILSRYEAIREAHRARGIRPKITTLLGPLIIATLKDADNIAAAIDARGIRGQ</sequence>
<dbReference type="Proteomes" id="UP000254764">
    <property type="component" value="Unassembled WGS sequence"/>
</dbReference>
<dbReference type="Pfam" id="PF02361">
    <property type="entry name" value="CbiQ"/>
    <property type="match status" value="1"/>
</dbReference>
<evidence type="ECO:0000313" key="7">
    <source>
        <dbReference type="EMBL" id="SSC65035.1"/>
    </source>
</evidence>
<gene>
    <name evidence="7" type="ORF">RHIZ70_743</name>
</gene>
<keyword evidence="3 6" id="KW-0812">Transmembrane</keyword>
<dbReference type="AlphaFoldDB" id="A0A376AB55"/>
<organism evidence="7 8">
    <name type="scientific">Ciceribacter selenitireducens ATCC BAA-1503</name>
    <dbReference type="NCBI Taxonomy" id="1336235"/>
    <lineage>
        <taxon>Bacteria</taxon>
        <taxon>Pseudomonadati</taxon>
        <taxon>Pseudomonadota</taxon>
        <taxon>Alphaproteobacteria</taxon>
        <taxon>Hyphomicrobiales</taxon>
        <taxon>Rhizobiaceae</taxon>
        <taxon>Ciceribacter</taxon>
    </lineage>
</organism>
<dbReference type="PANTHER" id="PTHR33514:SF13">
    <property type="entry name" value="PROTEIN ABCI12, CHLOROPLASTIC"/>
    <property type="match status" value="1"/>
</dbReference>
<evidence type="ECO:0000256" key="1">
    <source>
        <dbReference type="ARBA" id="ARBA00004141"/>
    </source>
</evidence>
<keyword evidence="4 6" id="KW-1133">Transmembrane helix</keyword>
<feature type="transmembrane region" description="Helical" evidence="6">
    <location>
        <begin position="39"/>
        <end position="55"/>
    </location>
</feature>
<dbReference type="GO" id="GO:0005886">
    <property type="term" value="C:plasma membrane"/>
    <property type="evidence" value="ECO:0007669"/>
    <property type="project" value="TreeGrafter"/>
</dbReference>